<evidence type="ECO:0000256" key="4">
    <source>
        <dbReference type="PROSITE-ProRule" id="PRU00146"/>
    </source>
</evidence>
<gene>
    <name evidence="7" type="primary">jg12804</name>
    <name evidence="7" type="ORF">PAEG_LOCUS14755</name>
</gene>
<dbReference type="EMBL" id="CAKXAJ010025271">
    <property type="protein sequence ID" value="CAH2237471.1"/>
    <property type="molecule type" value="Genomic_DNA"/>
</dbReference>
<evidence type="ECO:0000256" key="1">
    <source>
        <dbReference type="ARBA" id="ARBA00022723"/>
    </source>
</evidence>
<evidence type="ECO:0000259" key="6">
    <source>
        <dbReference type="PROSITE" id="PS50016"/>
    </source>
</evidence>
<proteinExistence type="predicted"/>
<keyword evidence="3" id="KW-0862">Zinc</keyword>
<feature type="region of interest" description="Disordered" evidence="5">
    <location>
        <begin position="192"/>
        <end position="218"/>
    </location>
</feature>
<dbReference type="CDD" id="cd15489">
    <property type="entry name" value="PHD_SF"/>
    <property type="match status" value="1"/>
</dbReference>
<reference evidence="7" key="1">
    <citation type="submission" date="2022-03" db="EMBL/GenBank/DDBJ databases">
        <authorList>
            <person name="Lindestad O."/>
        </authorList>
    </citation>
    <scope>NUCLEOTIDE SEQUENCE</scope>
</reference>
<organism evidence="7 8">
    <name type="scientific">Pararge aegeria aegeria</name>
    <dbReference type="NCBI Taxonomy" id="348720"/>
    <lineage>
        <taxon>Eukaryota</taxon>
        <taxon>Metazoa</taxon>
        <taxon>Ecdysozoa</taxon>
        <taxon>Arthropoda</taxon>
        <taxon>Hexapoda</taxon>
        <taxon>Insecta</taxon>
        <taxon>Pterygota</taxon>
        <taxon>Neoptera</taxon>
        <taxon>Endopterygota</taxon>
        <taxon>Lepidoptera</taxon>
        <taxon>Glossata</taxon>
        <taxon>Ditrysia</taxon>
        <taxon>Papilionoidea</taxon>
        <taxon>Nymphalidae</taxon>
        <taxon>Satyrinae</taxon>
        <taxon>Satyrini</taxon>
        <taxon>Parargina</taxon>
        <taxon>Pararge</taxon>
    </lineage>
</organism>
<feature type="region of interest" description="Disordered" evidence="5">
    <location>
        <begin position="70"/>
        <end position="103"/>
    </location>
</feature>
<dbReference type="Proteomes" id="UP000838756">
    <property type="component" value="Unassembled WGS sequence"/>
</dbReference>
<evidence type="ECO:0000313" key="8">
    <source>
        <dbReference type="Proteomes" id="UP000838756"/>
    </source>
</evidence>
<keyword evidence="1" id="KW-0479">Metal-binding</keyword>
<evidence type="ECO:0000256" key="5">
    <source>
        <dbReference type="SAM" id="MobiDB-lite"/>
    </source>
</evidence>
<dbReference type="InterPro" id="IPR019787">
    <property type="entry name" value="Znf_PHD-finger"/>
</dbReference>
<dbReference type="Gene3D" id="3.30.40.10">
    <property type="entry name" value="Zinc/RING finger domain, C3HC4 (zinc finger)"/>
    <property type="match status" value="1"/>
</dbReference>
<feature type="domain" description="PHD-type" evidence="6">
    <location>
        <begin position="225"/>
        <end position="270"/>
    </location>
</feature>
<name>A0A8S4RJI3_9NEOP</name>
<protein>
    <submittedName>
        <fullName evidence="7">Jg12804 protein</fullName>
    </submittedName>
</protein>
<keyword evidence="8" id="KW-1185">Reference proteome</keyword>
<evidence type="ECO:0000256" key="2">
    <source>
        <dbReference type="ARBA" id="ARBA00022771"/>
    </source>
</evidence>
<dbReference type="SUPFAM" id="SSF57903">
    <property type="entry name" value="FYVE/PHD zinc finger"/>
    <property type="match status" value="1"/>
</dbReference>
<dbReference type="SMART" id="SM00249">
    <property type="entry name" value="PHD"/>
    <property type="match status" value="1"/>
</dbReference>
<dbReference type="AlphaFoldDB" id="A0A8S4RJI3"/>
<sequence>MDSRNDVASPSLLNSFRQENYRAQANLDMTRQRRLVDYTPSLDSDCENEEFMEQKSCNNKKNRGIDIYNPYSDSNEENEDFIRKGEKTPEKRNKKNASGIREIRSPISAKDDSYNDVPLIELKNKIPSMTTFKELIPTPNFAVVKSRPRRKAINYKGQRIVKDLFEKRQDNNNDMGKTKDATIRKNMKKISNKENKKLTKKNNKKKKSQKKIDKNKKTKTDMKDKWFCHGCKLEREQDMRRCIKCAKWYHEECVGLTKNDNEAFFCPDCI</sequence>
<keyword evidence="2 4" id="KW-0863">Zinc-finger</keyword>
<accession>A0A8S4RJI3</accession>
<dbReference type="PROSITE" id="PS50016">
    <property type="entry name" value="ZF_PHD_2"/>
    <property type="match status" value="1"/>
</dbReference>
<evidence type="ECO:0000313" key="7">
    <source>
        <dbReference type="EMBL" id="CAH2237471.1"/>
    </source>
</evidence>
<feature type="compositionally biased region" description="Basic residues" evidence="5">
    <location>
        <begin position="198"/>
        <end position="217"/>
    </location>
</feature>
<dbReference type="InterPro" id="IPR011011">
    <property type="entry name" value="Znf_FYVE_PHD"/>
</dbReference>
<feature type="compositionally biased region" description="Basic and acidic residues" evidence="5">
    <location>
        <begin position="80"/>
        <end position="91"/>
    </location>
</feature>
<evidence type="ECO:0000256" key="3">
    <source>
        <dbReference type="ARBA" id="ARBA00022833"/>
    </source>
</evidence>
<dbReference type="GO" id="GO:0008270">
    <property type="term" value="F:zinc ion binding"/>
    <property type="evidence" value="ECO:0007669"/>
    <property type="project" value="UniProtKB-KW"/>
</dbReference>
<comment type="caution">
    <text evidence="7">The sequence shown here is derived from an EMBL/GenBank/DDBJ whole genome shotgun (WGS) entry which is preliminary data.</text>
</comment>
<dbReference type="InterPro" id="IPR013083">
    <property type="entry name" value="Znf_RING/FYVE/PHD"/>
</dbReference>
<dbReference type="OrthoDB" id="8058166at2759"/>
<dbReference type="InterPro" id="IPR001965">
    <property type="entry name" value="Znf_PHD"/>
</dbReference>